<dbReference type="EMBL" id="BJXX01000074">
    <property type="protein sequence ID" value="GEN34337.1"/>
    <property type="molecule type" value="Genomic_DNA"/>
</dbReference>
<organism evidence="2 3">
    <name type="scientific">Aneurinibacillus danicus</name>
    <dbReference type="NCBI Taxonomy" id="267746"/>
    <lineage>
        <taxon>Bacteria</taxon>
        <taxon>Bacillati</taxon>
        <taxon>Bacillota</taxon>
        <taxon>Bacilli</taxon>
        <taxon>Bacillales</taxon>
        <taxon>Paenibacillaceae</taxon>
        <taxon>Aneurinibacillus group</taxon>
        <taxon>Aneurinibacillus</taxon>
    </lineage>
</organism>
<reference evidence="2 3" key="1">
    <citation type="submission" date="2019-07" db="EMBL/GenBank/DDBJ databases">
        <title>Whole genome shotgun sequence of Aneurinibacillus danicus NBRC 102444.</title>
        <authorList>
            <person name="Hosoyama A."/>
            <person name="Uohara A."/>
            <person name="Ohji S."/>
            <person name="Ichikawa N."/>
        </authorList>
    </citation>
    <scope>NUCLEOTIDE SEQUENCE [LARGE SCALE GENOMIC DNA]</scope>
    <source>
        <strain evidence="2 3">NBRC 102444</strain>
    </source>
</reference>
<keyword evidence="1" id="KW-0812">Transmembrane</keyword>
<feature type="transmembrane region" description="Helical" evidence="1">
    <location>
        <begin position="6"/>
        <end position="25"/>
    </location>
</feature>
<accession>A0A511V5X5</accession>
<name>A0A511V5X5_9BACL</name>
<evidence type="ECO:0000313" key="2">
    <source>
        <dbReference type="EMBL" id="GEN34337.1"/>
    </source>
</evidence>
<keyword evidence="1" id="KW-1133">Transmembrane helix</keyword>
<comment type="caution">
    <text evidence="2">The sequence shown here is derived from an EMBL/GenBank/DDBJ whole genome shotgun (WGS) entry which is preliminary data.</text>
</comment>
<dbReference type="AlphaFoldDB" id="A0A511V5X5"/>
<keyword evidence="1" id="KW-0472">Membrane</keyword>
<gene>
    <name evidence="2" type="ORF">ADA01nite_17970</name>
</gene>
<feature type="transmembrane region" description="Helical" evidence="1">
    <location>
        <begin position="37"/>
        <end position="54"/>
    </location>
</feature>
<keyword evidence="3" id="KW-1185">Reference proteome</keyword>
<proteinExistence type="predicted"/>
<protein>
    <submittedName>
        <fullName evidence="2">Uncharacterized protein</fullName>
    </submittedName>
</protein>
<feature type="transmembrane region" description="Helical" evidence="1">
    <location>
        <begin position="60"/>
        <end position="77"/>
    </location>
</feature>
<dbReference type="Proteomes" id="UP000321157">
    <property type="component" value="Unassembled WGS sequence"/>
</dbReference>
<evidence type="ECO:0000313" key="3">
    <source>
        <dbReference type="Proteomes" id="UP000321157"/>
    </source>
</evidence>
<evidence type="ECO:0000256" key="1">
    <source>
        <dbReference type="SAM" id="Phobius"/>
    </source>
</evidence>
<sequence length="87" mass="9856">MEFWISVIGVTIIMYIVSAILLSLSFIGSKKVMYRKLFFLSFSVSLLLSAIYQYRMGNSIIAGLLIVWGLVFPVLGFRSIKNKNLSK</sequence>